<dbReference type="Proteomes" id="UP000827092">
    <property type="component" value="Unassembled WGS sequence"/>
</dbReference>
<dbReference type="InterPro" id="IPR009097">
    <property type="entry name" value="Cyclic_Pdiesterase"/>
</dbReference>
<comment type="subcellular location">
    <subcellularLocation>
        <location evidence="2">Melanosome</location>
    </subcellularLocation>
</comment>
<dbReference type="InterPro" id="IPR027417">
    <property type="entry name" value="P-loop_NTPase"/>
</dbReference>
<name>A0AAV6U629_9ARAC</name>
<comment type="function">
    <text evidence="5">Catalyzes the formation of 2'-nucleotide products from 2',3'-cyclic substrates. May participate in RNA metabolism in the myelinating cell, CNP is the third most abundant protein in central nervous system myelin.</text>
</comment>
<dbReference type="GO" id="GO:0005737">
    <property type="term" value="C:cytoplasm"/>
    <property type="evidence" value="ECO:0007669"/>
    <property type="project" value="TreeGrafter"/>
</dbReference>
<protein>
    <recommendedName>
        <fullName evidence="9">2',3'-cyclic-nucleotide 3'-phosphodiesterase</fullName>
    </recommendedName>
</protein>
<organism evidence="7 8">
    <name type="scientific">Oedothorax gibbosus</name>
    <dbReference type="NCBI Taxonomy" id="931172"/>
    <lineage>
        <taxon>Eukaryota</taxon>
        <taxon>Metazoa</taxon>
        <taxon>Ecdysozoa</taxon>
        <taxon>Arthropoda</taxon>
        <taxon>Chelicerata</taxon>
        <taxon>Arachnida</taxon>
        <taxon>Araneae</taxon>
        <taxon>Araneomorphae</taxon>
        <taxon>Entelegynae</taxon>
        <taxon>Araneoidea</taxon>
        <taxon>Linyphiidae</taxon>
        <taxon>Erigoninae</taxon>
        <taxon>Oedothorax</taxon>
    </lineage>
</organism>
<comment type="caution">
    <text evidence="7">The sequence shown here is derived from an EMBL/GenBank/DDBJ whole genome shotgun (WGS) entry which is preliminary data.</text>
</comment>
<evidence type="ECO:0000256" key="5">
    <source>
        <dbReference type="ARBA" id="ARBA00045937"/>
    </source>
</evidence>
<dbReference type="Gene3D" id="3.90.1740.10">
    <property type="entry name" value="2',3'-cyclic nucleotide 3'-phosphodiesterase superfamily"/>
    <property type="match status" value="1"/>
</dbReference>
<dbReference type="Gene3D" id="3.40.50.300">
    <property type="entry name" value="P-loop containing nucleotide triphosphate hydrolases"/>
    <property type="match status" value="1"/>
</dbReference>
<dbReference type="GO" id="GO:0016020">
    <property type="term" value="C:membrane"/>
    <property type="evidence" value="ECO:0007669"/>
    <property type="project" value="InterPro"/>
</dbReference>
<proteinExistence type="inferred from homology"/>
<gene>
    <name evidence="7" type="ORF">JTE90_026306</name>
</gene>
<keyword evidence="8" id="KW-1185">Reference proteome</keyword>
<evidence type="ECO:0000256" key="4">
    <source>
        <dbReference type="ARBA" id="ARBA00011781"/>
    </source>
</evidence>
<evidence type="ECO:0000256" key="6">
    <source>
        <dbReference type="SAM" id="Coils"/>
    </source>
</evidence>
<dbReference type="SUPFAM" id="SSF55144">
    <property type="entry name" value="LigT-like"/>
    <property type="match status" value="1"/>
</dbReference>
<comment type="catalytic activity">
    <reaction evidence="1">
        <text>a nucleoside 2',3'-cyclic phosphate + H2O = a nucleoside 2'-phosphate + H(+)</text>
        <dbReference type="Rhea" id="RHEA:14489"/>
        <dbReference type="ChEBI" id="CHEBI:15377"/>
        <dbReference type="ChEBI" id="CHEBI:15378"/>
        <dbReference type="ChEBI" id="CHEBI:66954"/>
        <dbReference type="ChEBI" id="CHEBI:78552"/>
        <dbReference type="EC" id="3.1.4.37"/>
    </reaction>
</comment>
<evidence type="ECO:0000313" key="8">
    <source>
        <dbReference type="Proteomes" id="UP000827092"/>
    </source>
</evidence>
<dbReference type="InterPro" id="IPR008431">
    <property type="entry name" value="CNPase"/>
</dbReference>
<dbReference type="EMBL" id="JAFNEN010000627">
    <property type="protein sequence ID" value="KAG8179406.1"/>
    <property type="molecule type" value="Genomic_DNA"/>
</dbReference>
<sequence>MASKQKSTKQEFIPGSLSESSDIFDFPFMTDETTIDFLKDHGRIMFIIRGPPGTGKVSLSEMLIDQFPTATVCSADAYFENTFSTQKREREALRQSHEFCHAAVETACQSDDHPIIVKNTHMKRFELQTYLNFAAQYNYTVIMAVTLHKFKVTPEILAKSNTKGLSVEYFKRRLKQWEEVIPVCVGWFPNQEDMFHLLNELQKALDALLGDGKFCRVMNMFDKAELLMHYKARMLLYSIAACEERTDCYKLRGYYLSEKVQEDYGKCFTTTILGYLVTPSFICAVVHLNDTQKALRQKQERNKPKSDGIDSLVKSLNRLELENKSIESEENLKQHTKTTHLGDKFVSLKTTAMDKVCSDDRVINVDDCGCMLLAETGGTYHHPKEVLDSFLELMNGGADENGEIRSDQLIELEENMRAYRFPNDAWLIKPPYDLSFTTVFTGLYV</sequence>
<dbReference type="SUPFAM" id="SSF52540">
    <property type="entry name" value="P-loop containing nucleoside triphosphate hydrolases"/>
    <property type="match status" value="1"/>
</dbReference>
<feature type="coiled-coil region" evidence="6">
    <location>
        <begin position="309"/>
        <end position="338"/>
    </location>
</feature>
<dbReference type="GO" id="GO:0004113">
    <property type="term" value="F:2',3'-cyclic-nucleotide 3'-phosphodiesterase activity"/>
    <property type="evidence" value="ECO:0007669"/>
    <property type="project" value="UniProtKB-EC"/>
</dbReference>
<dbReference type="Pfam" id="PF13671">
    <property type="entry name" value="AAA_33"/>
    <property type="match status" value="1"/>
</dbReference>
<keyword evidence="6" id="KW-0175">Coiled coil</keyword>
<comment type="subunit">
    <text evidence="4">Exists as monomers and homodimers.</text>
</comment>
<dbReference type="AlphaFoldDB" id="A0AAV6U629"/>
<evidence type="ECO:0000256" key="1">
    <source>
        <dbReference type="ARBA" id="ARBA00000610"/>
    </source>
</evidence>
<accession>A0AAV6U629</accession>
<evidence type="ECO:0000256" key="3">
    <source>
        <dbReference type="ARBA" id="ARBA00008662"/>
    </source>
</evidence>
<dbReference type="GO" id="GO:0009214">
    <property type="term" value="P:cyclic nucleotide catabolic process"/>
    <property type="evidence" value="ECO:0007669"/>
    <property type="project" value="InterPro"/>
</dbReference>
<reference evidence="7 8" key="1">
    <citation type="journal article" date="2022" name="Nat. Ecol. Evol.">
        <title>A masculinizing supergene underlies an exaggerated male reproductive morph in a spider.</title>
        <authorList>
            <person name="Hendrickx F."/>
            <person name="De Corte Z."/>
            <person name="Sonet G."/>
            <person name="Van Belleghem S.M."/>
            <person name="Kostlbacher S."/>
            <person name="Vangestel C."/>
        </authorList>
    </citation>
    <scope>NUCLEOTIDE SEQUENCE [LARGE SCALE GENOMIC DNA]</scope>
    <source>
        <strain evidence="7">W744_W776</strain>
    </source>
</reference>
<dbReference type="PANTHER" id="PTHR10156">
    <property type="entry name" value="2',3'-CYCLIC-NUCLEOTIDE 3'-PHOSPHODIESTERASE"/>
    <property type="match status" value="1"/>
</dbReference>
<evidence type="ECO:0000313" key="7">
    <source>
        <dbReference type="EMBL" id="KAG8179406.1"/>
    </source>
</evidence>
<comment type="similarity">
    <text evidence="3">Belongs to the 2H phosphoesterase superfamily. CNPase family.</text>
</comment>
<dbReference type="PANTHER" id="PTHR10156:SF0">
    <property type="entry name" value="2',3'-CYCLIC-NUCLEOTIDE 3'-PHOSPHODIESTERASE"/>
    <property type="match status" value="1"/>
</dbReference>
<evidence type="ECO:0000256" key="2">
    <source>
        <dbReference type="ARBA" id="ARBA00004223"/>
    </source>
</evidence>
<evidence type="ECO:0008006" key="9">
    <source>
        <dbReference type="Google" id="ProtNLM"/>
    </source>
</evidence>